<dbReference type="RefSeq" id="WP_186629226.1">
    <property type="nucleotide sequence ID" value="NZ_JACNYO010000026.1"/>
</dbReference>
<dbReference type="PANTHER" id="PTHR33387">
    <property type="entry name" value="RMLC-LIKE JELLY ROLL FOLD PROTEIN"/>
    <property type="match status" value="1"/>
</dbReference>
<dbReference type="InterPro" id="IPR014710">
    <property type="entry name" value="RmlC-like_jellyroll"/>
</dbReference>
<organism evidence="2 3">
    <name type="scientific">Serratia fonticola</name>
    <dbReference type="NCBI Taxonomy" id="47917"/>
    <lineage>
        <taxon>Bacteria</taxon>
        <taxon>Pseudomonadati</taxon>
        <taxon>Pseudomonadota</taxon>
        <taxon>Gammaproteobacteria</taxon>
        <taxon>Enterobacterales</taxon>
        <taxon>Yersiniaceae</taxon>
        <taxon>Serratia</taxon>
    </lineage>
</organism>
<dbReference type="SUPFAM" id="SSF51182">
    <property type="entry name" value="RmlC-like cupins"/>
    <property type="match status" value="1"/>
</dbReference>
<dbReference type="EMBL" id="JACNYO010000026">
    <property type="protein sequence ID" value="MBC3214583.1"/>
    <property type="molecule type" value="Genomic_DNA"/>
</dbReference>
<feature type="domain" description="DUF985" evidence="1">
    <location>
        <begin position="8"/>
        <end position="145"/>
    </location>
</feature>
<evidence type="ECO:0000259" key="1">
    <source>
        <dbReference type="Pfam" id="PF06172"/>
    </source>
</evidence>
<dbReference type="InterPro" id="IPR039935">
    <property type="entry name" value="YML079W-like"/>
</dbReference>
<evidence type="ECO:0000313" key="2">
    <source>
        <dbReference type="EMBL" id="MBC3214583.1"/>
    </source>
</evidence>
<dbReference type="Gene3D" id="2.60.120.10">
    <property type="entry name" value="Jelly Rolls"/>
    <property type="match status" value="1"/>
</dbReference>
<reference evidence="2" key="1">
    <citation type="submission" date="2020-08" db="EMBL/GenBank/DDBJ databases">
        <title>Food and environmental bacterial isolates.</title>
        <authorList>
            <person name="Richter L."/>
            <person name="Du Plessis E.M."/>
            <person name="Duvenage S."/>
            <person name="Allam M."/>
            <person name="Korsten L."/>
        </authorList>
    </citation>
    <scope>NUCLEOTIDE SEQUENCE</scope>
    <source>
        <strain evidence="2">UPMP2127</strain>
    </source>
</reference>
<dbReference type="InterPro" id="IPR009327">
    <property type="entry name" value="Cupin_DUF985"/>
</dbReference>
<dbReference type="AlphaFoldDB" id="A0AAW3WWH4"/>
<dbReference type="InterPro" id="IPR011051">
    <property type="entry name" value="RmlC_Cupin_sf"/>
</dbReference>
<protein>
    <submittedName>
        <fullName evidence="2">Cupin domain-containing protein</fullName>
    </submittedName>
</protein>
<accession>A0AAW3WWH4</accession>
<comment type="caution">
    <text evidence="2">The sequence shown here is derived from an EMBL/GenBank/DDBJ whole genome shotgun (WGS) entry which is preliminary data.</text>
</comment>
<gene>
    <name evidence="2" type="ORF">H8J20_20785</name>
</gene>
<evidence type="ECO:0000313" key="3">
    <source>
        <dbReference type="Proteomes" id="UP000659084"/>
    </source>
</evidence>
<dbReference type="Proteomes" id="UP000659084">
    <property type="component" value="Unassembled WGS sequence"/>
</dbReference>
<sequence length="171" mass="19375">MLHSNKSALIQQLSLIRHAEGGYYNETYRSCDNLKTSREHNGGLRHLSTCIFYMLTDDSPIGYFHKNLSPILHFYHGGSALTYRFIHPDGKTEEHILGPDIKNGHKLQLVAPGNVWKSTELKGGASFGLVSEVVFPGWEVYDSQIANYADLILCYPQHAKWITKYSYGERA</sequence>
<name>A0AAW3WWH4_SERFO</name>
<dbReference type="PANTHER" id="PTHR33387:SF3">
    <property type="entry name" value="DUF985 DOMAIN-CONTAINING PROTEIN"/>
    <property type="match status" value="1"/>
</dbReference>
<dbReference type="Pfam" id="PF06172">
    <property type="entry name" value="Cupin_5"/>
    <property type="match status" value="1"/>
</dbReference>
<dbReference type="CDD" id="cd06121">
    <property type="entry name" value="cupin_YML079wp"/>
    <property type="match status" value="1"/>
</dbReference>
<proteinExistence type="predicted"/>